<proteinExistence type="predicted"/>
<evidence type="ECO:0000313" key="1">
    <source>
        <dbReference type="EMBL" id="GGN96749.1"/>
    </source>
</evidence>
<accession>A0A830GQN0</accession>
<name>A0A830GQN0_9EURY</name>
<sequence>MSESTNQDMIFEEERIDLLLDNADGIIEQKEEIRSVFEETIGTERKFNNFDLFFRYLSGCLYGKVDEEEQDDVTEALLNTVNAFSTDAADRLCENGEKGQKLFEFITELEVEYGVDLDQRTNRIYKGHDWWSNIRTQPGYRSGRPHFTHEIIKDYDERVVIGTDAQNTLVLARHLINEVENARTDLGEDILDYIDPELVRNINDLAEELEDAVVEYNSESNESPETEE</sequence>
<comment type="caution">
    <text evidence="1">The sequence shown here is derived from an EMBL/GenBank/DDBJ whole genome shotgun (WGS) entry which is preliminary data.</text>
</comment>
<dbReference type="AlphaFoldDB" id="A0A830GQN0"/>
<keyword evidence="2" id="KW-1185">Reference proteome</keyword>
<gene>
    <name evidence="1" type="ORF">GCM10009030_25380</name>
</gene>
<organism evidence="1 2">
    <name type="scientific">Haloarcula pellucida</name>
    <dbReference type="NCBI Taxonomy" id="1427151"/>
    <lineage>
        <taxon>Archaea</taxon>
        <taxon>Methanobacteriati</taxon>
        <taxon>Methanobacteriota</taxon>
        <taxon>Stenosarchaea group</taxon>
        <taxon>Halobacteria</taxon>
        <taxon>Halobacteriales</taxon>
        <taxon>Haloarculaceae</taxon>
        <taxon>Haloarcula</taxon>
    </lineage>
</organism>
<dbReference type="Proteomes" id="UP000605784">
    <property type="component" value="Unassembled WGS sequence"/>
</dbReference>
<reference evidence="1" key="2">
    <citation type="submission" date="2020-09" db="EMBL/GenBank/DDBJ databases">
        <authorList>
            <person name="Sun Q."/>
            <person name="Ohkuma M."/>
        </authorList>
    </citation>
    <scope>NUCLEOTIDE SEQUENCE</scope>
    <source>
        <strain evidence="1">JCM 17820</strain>
    </source>
</reference>
<dbReference type="RefSeq" id="WP_188998315.1">
    <property type="nucleotide sequence ID" value="NZ_BMOU01000004.1"/>
</dbReference>
<protein>
    <submittedName>
        <fullName evidence="1">Uncharacterized protein</fullName>
    </submittedName>
</protein>
<evidence type="ECO:0000313" key="2">
    <source>
        <dbReference type="Proteomes" id="UP000605784"/>
    </source>
</evidence>
<reference evidence="1" key="1">
    <citation type="journal article" date="2014" name="Int. J. Syst. Evol. Microbiol.">
        <title>Complete genome sequence of Corynebacterium casei LMG S-19264T (=DSM 44701T), isolated from a smear-ripened cheese.</title>
        <authorList>
            <consortium name="US DOE Joint Genome Institute (JGI-PGF)"/>
            <person name="Walter F."/>
            <person name="Albersmeier A."/>
            <person name="Kalinowski J."/>
            <person name="Ruckert C."/>
        </authorList>
    </citation>
    <scope>NUCLEOTIDE SEQUENCE</scope>
    <source>
        <strain evidence="1">JCM 17820</strain>
    </source>
</reference>
<dbReference type="EMBL" id="BMOU01000004">
    <property type="protein sequence ID" value="GGN96749.1"/>
    <property type="molecule type" value="Genomic_DNA"/>
</dbReference>